<keyword evidence="1 2" id="KW-0238">DNA-binding</keyword>
<evidence type="ECO:0000256" key="2">
    <source>
        <dbReference type="PROSITE-ProRule" id="PRU00335"/>
    </source>
</evidence>
<dbReference type="PRINTS" id="PR00455">
    <property type="entry name" value="HTHTETR"/>
</dbReference>
<organism evidence="5 6">
    <name type="scientific">Acinetobacter wuhouensis</name>
    <dbReference type="NCBI Taxonomy" id="1879050"/>
    <lineage>
        <taxon>Bacteria</taxon>
        <taxon>Pseudomonadati</taxon>
        <taxon>Pseudomonadota</taxon>
        <taxon>Gammaproteobacteria</taxon>
        <taxon>Moraxellales</taxon>
        <taxon>Moraxellaceae</taxon>
        <taxon>Acinetobacter</taxon>
    </lineage>
</organism>
<dbReference type="RefSeq" id="WP_087553322.1">
    <property type="nucleotide sequence ID" value="NZ_CP033133.1"/>
</dbReference>
<evidence type="ECO:0000256" key="1">
    <source>
        <dbReference type="ARBA" id="ARBA00023125"/>
    </source>
</evidence>
<dbReference type="InterPro" id="IPR001647">
    <property type="entry name" value="HTH_TetR"/>
</dbReference>
<reference evidence="5 6" key="1">
    <citation type="submission" date="2018-10" db="EMBL/GenBank/DDBJ databases">
        <title>The complete genome of Acinetobacter wuhouensis strain WCHAW010062.</title>
        <authorList>
            <person name="Hu Y."/>
            <person name="Long H."/>
            <person name="Feng Y."/>
            <person name="Zong Z."/>
        </authorList>
    </citation>
    <scope>NUCLEOTIDE SEQUENCE [LARGE SCALE GENOMIC DNA]</scope>
    <source>
        <strain evidence="5 6">WCHAW010062</strain>
    </source>
</reference>
<dbReference type="Pfam" id="PF00440">
    <property type="entry name" value="TetR_N"/>
    <property type="match status" value="1"/>
</dbReference>
<feature type="domain" description="HTH tetR-type" evidence="4">
    <location>
        <begin position="18"/>
        <end position="78"/>
    </location>
</feature>
<proteinExistence type="predicted"/>
<protein>
    <submittedName>
        <fullName evidence="5">TetR/AcrR family transcriptional regulator</fullName>
    </submittedName>
</protein>
<feature type="DNA-binding region" description="H-T-H motif" evidence="2">
    <location>
        <begin position="41"/>
        <end position="60"/>
    </location>
</feature>
<evidence type="ECO:0000313" key="6">
    <source>
        <dbReference type="Proteomes" id="UP000279962"/>
    </source>
</evidence>
<dbReference type="InterPro" id="IPR009057">
    <property type="entry name" value="Homeodomain-like_sf"/>
</dbReference>
<name>A0A3G2T1J9_9GAMM</name>
<dbReference type="InterPro" id="IPR050624">
    <property type="entry name" value="HTH-type_Tx_Regulator"/>
</dbReference>
<accession>A0A3G2T1J9</accession>
<evidence type="ECO:0000256" key="3">
    <source>
        <dbReference type="SAM" id="MobiDB-lite"/>
    </source>
</evidence>
<dbReference type="Proteomes" id="UP000279962">
    <property type="component" value="Chromosome"/>
</dbReference>
<dbReference type="SUPFAM" id="SSF46689">
    <property type="entry name" value="Homeodomain-like"/>
    <property type="match status" value="1"/>
</dbReference>
<sequence length="211" mass="23949">MQKESVQIAPRRQRRRNESNPQKILETTLELMSNHGYSGTSISMISELSGYPVTSIYWHFGNKEQLLLAALEYGAIEDLNRKLKYLPENSKDIEQQLVMIDADFLKNPPKVLRMMFMIGLEDDGSNENIQKAIKRIRGHARQILIQHIEGLAAQQGALLSTKMINAIANMALAIGDGFILANQIEPEQVNIELGCEMQVKVIKQLIKEYKK</sequence>
<evidence type="ECO:0000259" key="4">
    <source>
        <dbReference type="PROSITE" id="PS50977"/>
    </source>
</evidence>
<dbReference type="EMBL" id="CP033133">
    <property type="protein sequence ID" value="AYO53636.1"/>
    <property type="molecule type" value="Genomic_DNA"/>
</dbReference>
<dbReference type="PANTHER" id="PTHR43479">
    <property type="entry name" value="ACREF/ENVCD OPERON REPRESSOR-RELATED"/>
    <property type="match status" value="1"/>
</dbReference>
<dbReference type="Gene3D" id="1.10.357.10">
    <property type="entry name" value="Tetracycline Repressor, domain 2"/>
    <property type="match status" value="1"/>
</dbReference>
<feature type="region of interest" description="Disordered" evidence="3">
    <location>
        <begin position="1"/>
        <end position="21"/>
    </location>
</feature>
<dbReference type="PANTHER" id="PTHR43479:SF11">
    <property type="entry name" value="ACREF_ENVCD OPERON REPRESSOR-RELATED"/>
    <property type="match status" value="1"/>
</dbReference>
<dbReference type="AlphaFoldDB" id="A0A3G2T1J9"/>
<dbReference type="GO" id="GO:0003677">
    <property type="term" value="F:DNA binding"/>
    <property type="evidence" value="ECO:0007669"/>
    <property type="project" value="UniProtKB-UniRule"/>
</dbReference>
<dbReference type="PROSITE" id="PS50977">
    <property type="entry name" value="HTH_TETR_2"/>
    <property type="match status" value="1"/>
</dbReference>
<evidence type="ECO:0000313" key="5">
    <source>
        <dbReference type="EMBL" id="AYO53636.1"/>
    </source>
</evidence>
<gene>
    <name evidence="5" type="ORF">CDG68_08315</name>
</gene>